<evidence type="ECO:0000313" key="2">
    <source>
        <dbReference type="Proteomes" id="UP000292702"/>
    </source>
</evidence>
<evidence type="ECO:0000313" key="1">
    <source>
        <dbReference type="EMBL" id="TCD69861.1"/>
    </source>
</evidence>
<organism evidence="1 2">
    <name type="scientific">Steccherinum ochraceum</name>
    <dbReference type="NCBI Taxonomy" id="92696"/>
    <lineage>
        <taxon>Eukaryota</taxon>
        <taxon>Fungi</taxon>
        <taxon>Dikarya</taxon>
        <taxon>Basidiomycota</taxon>
        <taxon>Agaricomycotina</taxon>
        <taxon>Agaricomycetes</taxon>
        <taxon>Polyporales</taxon>
        <taxon>Steccherinaceae</taxon>
        <taxon>Steccherinum</taxon>
    </lineage>
</organism>
<keyword evidence="2" id="KW-1185">Reference proteome</keyword>
<dbReference type="AlphaFoldDB" id="A0A4R0RMM8"/>
<dbReference type="EMBL" id="RWJN01000032">
    <property type="protein sequence ID" value="TCD69861.1"/>
    <property type="molecule type" value="Genomic_DNA"/>
</dbReference>
<sequence length="110" mass="12492">MCKYRQYVLPVSIYRFLGSLEVDDTARVRNVYLGCGHAITEPDVEIKCTDTKCIFSPNHPSTCTGAACKEKCWQHRQFPQQYCMFILRTSKATVPTARAVKRPTQTVADT</sequence>
<gene>
    <name evidence="1" type="ORF">EIP91_005938</name>
</gene>
<dbReference type="Proteomes" id="UP000292702">
    <property type="component" value="Unassembled WGS sequence"/>
</dbReference>
<dbReference type="OrthoDB" id="2748942at2759"/>
<comment type="caution">
    <text evidence="1">The sequence shown here is derived from an EMBL/GenBank/DDBJ whole genome shotgun (WGS) entry which is preliminary data.</text>
</comment>
<reference evidence="1 2" key="1">
    <citation type="submission" date="2018-11" db="EMBL/GenBank/DDBJ databases">
        <title>Genome assembly of Steccherinum ochraceum LE-BIN_3174, the white-rot fungus of the Steccherinaceae family (The Residual Polyporoid clade, Polyporales, Basidiomycota).</title>
        <authorList>
            <person name="Fedorova T.V."/>
            <person name="Glazunova O.A."/>
            <person name="Landesman E.O."/>
            <person name="Moiseenko K.V."/>
            <person name="Psurtseva N.V."/>
            <person name="Savinova O.S."/>
            <person name="Shakhova N.V."/>
            <person name="Tyazhelova T.V."/>
            <person name="Vasina D.V."/>
        </authorList>
    </citation>
    <scope>NUCLEOTIDE SEQUENCE [LARGE SCALE GENOMIC DNA]</scope>
    <source>
        <strain evidence="1 2">LE-BIN_3174</strain>
    </source>
</reference>
<accession>A0A4R0RMM8</accession>
<proteinExistence type="predicted"/>
<protein>
    <submittedName>
        <fullName evidence="1">Uncharacterized protein</fullName>
    </submittedName>
</protein>
<name>A0A4R0RMM8_9APHY</name>